<comment type="caution">
    <text evidence="2">The sequence shown here is derived from an EMBL/GenBank/DDBJ whole genome shotgun (WGS) entry which is preliminary data.</text>
</comment>
<reference evidence="2" key="1">
    <citation type="journal article" date="2020" name="mSystems">
        <title>Genome- and Community-Level Interaction Insights into Carbon Utilization and Element Cycling Functions of Hydrothermarchaeota in Hydrothermal Sediment.</title>
        <authorList>
            <person name="Zhou Z."/>
            <person name="Liu Y."/>
            <person name="Xu W."/>
            <person name="Pan J."/>
            <person name="Luo Z.H."/>
            <person name="Li M."/>
        </authorList>
    </citation>
    <scope>NUCLEOTIDE SEQUENCE [LARGE SCALE GENOMIC DNA]</scope>
    <source>
        <strain evidence="1">SpSt-629</strain>
        <strain evidence="2">SpSt-688</strain>
    </source>
</reference>
<dbReference type="Gene3D" id="1.10.1670.10">
    <property type="entry name" value="Helix-hairpin-Helix base-excision DNA repair enzymes (C-terminal)"/>
    <property type="match status" value="1"/>
</dbReference>
<dbReference type="GO" id="GO:0003824">
    <property type="term" value="F:catalytic activity"/>
    <property type="evidence" value="ECO:0007669"/>
    <property type="project" value="InterPro"/>
</dbReference>
<dbReference type="EMBL" id="DTDH01000094">
    <property type="protein sequence ID" value="HGT98437.1"/>
    <property type="molecule type" value="Genomic_DNA"/>
</dbReference>
<dbReference type="GO" id="GO:0006281">
    <property type="term" value="P:DNA repair"/>
    <property type="evidence" value="ECO:0007669"/>
    <property type="project" value="InterPro"/>
</dbReference>
<dbReference type="AlphaFoldDB" id="A0A7J3MY11"/>
<dbReference type="Gene3D" id="1.10.340.30">
    <property type="entry name" value="Hypothetical protein, domain 2"/>
    <property type="match status" value="1"/>
</dbReference>
<name>A0A7J3MY11_9CREN</name>
<protein>
    <submittedName>
        <fullName evidence="2">Uncharacterized protein</fullName>
    </submittedName>
</protein>
<proteinExistence type="predicted"/>
<gene>
    <name evidence="1" type="ORF">ENT99_00660</name>
    <name evidence="2" type="ORF">ENU64_03305</name>
</gene>
<organism evidence="2">
    <name type="scientific">Ignisphaera aggregans</name>
    <dbReference type="NCBI Taxonomy" id="334771"/>
    <lineage>
        <taxon>Archaea</taxon>
        <taxon>Thermoproteota</taxon>
        <taxon>Thermoprotei</taxon>
        <taxon>Desulfurococcales</taxon>
        <taxon>Desulfurococcaceae</taxon>
        <taxon>Ignisphaera</taxon>
    </lineage>
</organism>
<accession>A0A7J3MY11</accession>
<dbReference type="SUPFAM" id="SSF48150">
    <property type="entry name" value="DNA-glycosylase"/>
    <property type="match status" value="1"/>
</dbReference>
<sequence>MRTINVNPELDLELLFYPSFVSPLLDICRDKVKKRWGNCAGLVIEKNNDKIKLYHSNTECLEYAEEILGLWSLPKRIASNVSRRYRDVVERLVEKYEWFGIATSSQDDVEIFSSIILSKNTNFHSNVVRWIRNVLEGYDCISALLNIGMREVSEYIGKSYQIYELINVLRIYMKLRDNILSLNDVYLLKKLLLGIKGVGLKVFNAYMLFVKKSTLYAPIDRNLISFLKRFESTSDIVTELPRKDLCEKYVCNLCTSRYVCSYYRFQEAFKELSGWIQTIAYVYNKTRCSKVLCSSCILKDLCRDRKI</sequence>
<evidence type="ECO:0000313" key="2">
    <source>
        <dbReference type="EMBL" id="HGT98437.1"/>
    </source>
</evidence>
<dbReference type="InterPro" id="IPR023170">
    <property type="entry name" value="HhH_base_excis_C"/>
</dbReference>
<evidence type="ECO:0000313" key="1">
    <source>
        <dbReference type="EMBL" id="HFQ78200.1"/>
    </source>
</evidence>
<dbReference type="InterPro" id="IPR011257">
    <property type="entry name" value="DNA_glycosylase"/>
</dbReference>
<dbReference type="EMBL" id="DTAU01000015">
    <property type="protein sequence ID" value="HFQ78200.1"/>
    <property type="molecule type" value="Genomic_DNA"/>
</dbReference>